<evidence type="ECO:0000256" key="2">
    <source>
        <dbReference type="ARBA" id="ARBA00022729"/>
    </source>
</evidence>
<dbReference type="Gene3D" id="3.50.30.30">
    <property type="match status" value="1"/>
</dbReference>
<evidence type="ECO:0000313" key="3">
    <source>
        <dbReference type="EMBL" id="CAI9782848.1"/>
    </source>
</evidence>
<dbReference type="EMBL" id="OU503054">
    <property type="protein sequence ID" value="CAI9782848.1"/>
    <property type="molecule type" value="Genomic_DNA"/>
</dbReference>
<name>A0AAD2EB49_9LAMI</name>
<dbReference type="AlphaFoldDB" id="A0AAD2EB49"/>
<keyword evidence="2" id="KW-0732">Signal</keyword>
<proteinExistence type="inferred from homology"/>
<organism evidence="3 4">
    <name type="scientific">Fraxinus pennsylvanica</name>
    <dbReference type="NCBI Taxonomy" id="56036"/>
    <lineage>
        <taxon>Eukaryota</taxon>
        <taxon>Viridiplantae</taxon>
        <taxon>Streptophyta</taxon>
        <taxon>Embryophyta</taxon>
        <taxon>Tracheophyta</taxon>
        <taxon>Spermatophyta</taxon>
        <taxon>Magnoliopsida</taxon>
        <taxon>eudicotyledons</taxon>
        <taxon>Gunneridae</taxon>
        <taxon>Pentapetalae</taxon>
        <taxon>asterids</taxon>
        <taxon>lamiids</taxon>
        <taxon>Lamiales</taxon>
        <taxon>Oleaceae</taxon>
        <taxon>Oleeae</taxon>
        <taxon>Fraxinus</taxon>
    </lineage>
</organism>
<dbReference type="PANTHER" id="PTHR10795">
    <property type="entry name" value="PROPROTEIN CONVERTASE SUBTILISIN/KEXIN"/>
    <property type="match status" value="1"/>
</dbReference>
<dbReference type="SUPFAM" id="SSF52743">
    <property type="entry name" value="Subtilisin-like"/>
    <property type="match status" value="1"/>
</dbReference>
<reference evidence="3" key="1">
    <citation type="submission" date="2023-05" db="EMBL/GenBank/DDBJ databases">
        <authorList>
            <person name="Huff M."/>
        </authorList>
    </citation>
    <scope>NUCLEOTIDE SEQUENCE</scope>
</reference>
<sequence length="195" mass="20552">MLVDGRIDARIDREFGRMHLSDGDVPSSNSASAIERIRMTENEGDDVLAGLQHDSLSIRGNPLRIPRMKIIGVRFFSNGHEASSSFGGIAGGINQTIEFKSLRDADGHGTHTALTAAGRHAFKASMEGYASGIAKGMAPKARGIFVSSSAGNDGSNGMSVTNLAPWLTTVGGGTIDRDFPADVILGNERKIRGAL</sequence>
<evidence type="ECO:0000313" key="4">
    <source>
        <dbReference type="Proteomes" id="UP000834106"/>
    </source>
</evidence>
<gene>
    <name evidence="3" type="ORF">FPE_LOCUS30278</name>
</gene>
<dbReference type="GO" id="GO:0004252">
    <property type="term" value="F:serine-type endopeptidase activity"/>
    <property type="evidence" value="ECO:0007669"/>
    <property type="project" value="InterPro"/>
</dbReference>
<accession>A0AAD2EB49</accession>
<comment type="similarity">
    <text evidence="1">Belongs to the peptidase S8 family.</text>
</comment>
<keyword evidence="4" id="KW-1185">Reference proteome</keyword>
<dbReference type="InterPro" id="IPR036852">
    <property type="entry name" value="Peptidase_S8/S53_dom_sf"/>
</dbReference>
<evidence type="ECO:0000256" key="1">
    <source>
        <dbReference type="ARBA" id="ARBA00011073"/>
    </source>
</evidence>
<dbReference type="InterPro" id="IPR045051">
    <property type="entry name" value="SBT"/>
</dbReference>
<dbReference type="GO" id="GO:0006508">
    <property type="term" value="P:proteolysis"/>
    <property type="evidence" value="ECO:0007669"/>
    <property type="project" value="InterPro"/>
</dbReference>
<protein>
    <submittedName>
        <fullName evidence="3">Uncharacterized protein</fullName>
    </submittedName>
</protein>
<dbReference type="Proteomes" id="UP000834106">
    <property type="component" value="Chromosome 19"/>
</dbReference>
<dbReference type="Gene3D" id="3.40.50.200">
    <property type="entry name" value="Peptidase S8/S53 domain"/>
    <property type="match status" value="2"/>
</dbReference>